<reference evidence="1 2" key="1">
    <citation type="submission" date="2021-06" db="EMBL/GenBank/DDBJ databases">
        <title>Caerostris extrusa draft genome.</title>
        <authorList>
            <person name="Kono N."/>
            <person name="Arakawa K."/>
        </authorList>
    </citation>
    <scope>NUCLEOTIDE SEQUENCE [LARGE SCALE GENOMIC DNA]</scope>
</reference>
<accession>A0AAV4VAL7</accession>
<evidence type="ECO:0000313" key="2">
    <source>
        <dbReference type="Proteomes" id="UP001054945"/>
    </source>
</evidence>
<dbReference type="AlphaFoldDB" id="A0AAV4VAL7"/>
<gene>
    <name evidence="1" type="ORF">CEXT_513651</name>
</gene>
<protein>
    <submittedName>
        <fullName evidence="1">Uncharacterized protein</fullName>
    </submittedName>
</protein>
<evidence type="ECO:0000313" key="1">
    <source>
        <dbReference type="EMBL" id="GIY67167.1"/>
    </source>
</evidence>
<organism evidence="1 2">
    <name type="scientific">Caerostris extrusa</name>
    <name type="common">Bark spider</name>
    <name type="synonym">Caerostris bankana</name>
    <dbReference type="NCBI Taxonomy" id="172846"/>
    <lineage>
        <taxon>Eukaryota</taxon>
        <taxon>Metazoa</taxon>
        <taxon>Ecdysozoa</taxon>
        <taxon>Arthropoda</taxon>
        <taxon>Chelicerata</taxon>
        <taxon>Arachnida</taxon>
        <taxon>Araneae</taxon>
        <taxon>Araneomorphae</taxon>
        <taxon>Entelegynae</taxon>
        <taxon>Araneoidea</taxon>
        <taxon>Araneidae</taxon>
        <taxon>Caerostris</taxon>
    </lineage>
</organism>
<keyword evidence="2" id="KW-1185">Reference proteome</keyword>
<dbReference type="Proteomes" id="UP001054945">
    <property type="component" value="Unassembled WGS sequence"/>
</dbReference>
<dbReference type="EMBL" id="BPLR01014207">
    <property type="protein sequence ID" value="GIY67167.1"/>
    <property type="molecule type" value="Genomic_DNA"/>
</dbReference>
<comment type="caution">
    <text evidence="1">The sequence shown here is derived from an EMBL/GenBank/DDBJ whole genome shotgun (WGS) entry which is preliminary data.</text>
</comment>
<name>A0AAV4VAL7_CAEEX</name>
<sequence>MGSLISRVVAILGRGVIDKQKVLRTSFYKKKWGKKVISHSRLTVVCEAKKGAKFGEGQPSRKQESGKVTGKR</sequence>
<proteinExistence type="predicted"/>